<evidence type="ECO:0000313" key="3">
    <source>
        <dbReference type="Proteomes" id="UP001281761"/>
    </source>
</evidence>
<dbReference type="Pfam" id="PF01650">
    <property type="entry name" value="Peptidase_C13"/>
    <property type="match status" value="1"/>
</dbReference>
<proteinExistence type="inferred from homology"/>
<accession>A0ABQ9YL05</accession>
<comment type="caution">
    <text evidence="2">The sequence shown here is derived from an EMBL/GenBank/DDBJ whole genome shotgun (WGS) entry which is preliminary data.</text>
</comment>
<reference evidence="2 3" key="1">
    <citation type="journal article" date="2022" name="bioRxiv">
        <title>Genomics of Preaxostyla Flagellates Illuminates Evolutionary Transitions and the Path Towards Mitochondrial Loss.</title>
        <authorList>
            <person name="Novak L.V.F."/>
            <person name="Treitli S.C."/>
            <person name="Pyrih J."/>
            <person name="Halakuc P."/>
            <person name="Pipaliya S.V."/>
            <person name="Vacek V."/>
            <person name="Brzon O."/>
            <person name="Soukal P."/>
            <person name="Eme L."/>
            <person name="Dacks J.B."/>
            <person name="Karnkowska A."/>
            <person name="Elias M."/>
            <person name="Hampl V."/>
        </authorList>
    </citation>
    <scope>NUCLEOTIDE SEQUENCE [LARGE SCALE GENOMIC DNA]</scope>
    <source>
        <strain evidence="2">NAU3</strain>
        <tissue evidence="2">Gut</tissue>
    </source>
</reference>
<evidence type="ECO:0000313" key="2">
    <source>
        <dbReference type="EMBL" id="KAK2964433.1"/>
    </source>
</evidence>
<dbReference type="PANTHER" id="PTHR12000:SF42">
    <property type="entry name" value="LEGUMAIN"/>
    <property type="match status" value="1"/>
</dbReference>
<dbReference type="Proteomes" id="UP001281761">
    <property type="component" value="Unassembled WGS sequence"/>
</dbReference>
<evidence type="ECO:0000256" key="1">
    <source>
        <dbReference type="ARBA" id="ARBA00009941"/>
    </source>
</evidence>
<dbReference type="EC" id="3.4.22.34" evidence="2"/>
<dbReference type="PIRSF" id="PIRSF019663">
    <property type="entry name" value="Legumain"/>
    <property type="match status" value="1"/>
</dbReference>
<dbReference type="EMBL" id="JARBJD010000002">
    <property type="protein sequence ID" value="KAK2964433.1"/>
    <property type="molecule type" value="Genomic_DNA"/>
</dbReference>
<comment type="similarity">
    <text evidence="1">Belongs to the peptidase C13 family.</text>
</comment>
<keyword evidence="3" id="KW-1185">Reference proteome</keyword>
<dbReference type="InterPro" id="IPR046427">
    <property type="entry name" value="Legumain_prodom_sf"/>
</dbReference>
<dbReference type="PANTHER" id="PTHR12000">
    <property type="entry name" value="HEMOGLOBINASE FAMILY MEMBER"/>
    <property type="match status" value="1"/>
</dbReference>
<sequence length="493" mass="55720">MSQSVYIHINGIEMSVKGQYLRSNWAVLVAGSSSIRNYRHQSDVFHAYQLLTKKGFQKERIILMAYNDVIDDEKNPFPGKMFNSENEVNVYPGKEAISYTGTNVTKERFLAVLSGNKEKAGGPVVESKENDDIFVFYSDHGSPGVLLFPASASLHGDELVNTLIEMHTQKKYRQMVIYVEACYSGSMFHELLPKNISVFALTAANEKENSWAQYCYDDGPFAKMCLGDEMACHWMEHSEKVNLQLTTVKTQAETVKKLVELSHVQQFGDKAVADNVLAVFQQGDAGIFPEALIHFYTSPSSVTQQARVNQHRAQSKYGTGGIISLSSTLSEFDPKIQDILKGIKFFESAPHTVSHLRFLNHRAQRSNEPAVQAELQTEIEHIVSADHTVHKLLNYLSSNTHRSFFTHILPNSINFDRTVNQLLIKSERATDPNLYRRVLNIYHQHCGFPSEYETIPIHKILANACNQGLFSTEKAIQDFNIFLENNLESASHF</sequence>
<dbReference type="InterPro" id="IPR001096">
    <property type="entry name" value="Peptidase_C13"/>
</dbReference>
<dbReference type="PRINTS" id="PR00776">
    <property type="entry name" value="HEMOGLOBNASE"/>
</dbReference>
<dbReference type="GO" id="GO:0004197">
    <property type="term" value="F:cysteine-type endopeptidase activity"/>
    <property type="evidence" value="ECO:0007669"/>
    <property type="project" value="UniProtKB-EC"/>
</dbReference>
<protein>
    <submittedName>
        <fullName evidence="2">Vacuolar-processing enzyme alpha-isozyme</fullName>
        <ecNumber evidence="2">3.4.22.34</ecNumber>
    </submittedName>
</protein>
<gene>
    <name evidence="2" type="ORF">BLNAU_349</name>
</gene>
<organism evidence="2 3">
    <name type="scientific">Blattamonas nauphoetae</name>
    <dbReference type="NCBI Taxonomy" id="2049346"/>
    <lineage>
        <taxon>Eukaryota</taxon>
        <taxon>Metamonada</taxon>
        <taxon>Preaxostyla</taxon>
        <taxon>Oxymonadida</taxon>
        <taxon>Blattamonas</taxon>
    </lineage>
</organism>
<name>A0ABQ9YL05_9EUKA</name>
<keyword evidence="2" id="KW-0378">Hydrolase</keyword>
<dbReference type="Gene3D" id="1.10.132.130">
    <property type="match status" value="1"/>
</dbReference>
<dbReference type="Gene3D" id="3.40.50.1460">
    <property type="match status" value="1"/>
</dbReference>